<keyword evidence="1" id="KW-0732">Signal</keyword>
<organism evidence="2 3">
    <name type="scientific">Croceivirga radicis</name>
    <dbReference type="NCBI Taxonomy" id="1929488"/>
    <lineage>
        <taxon>Bacteria</taxon>
        <taxon>Pseudomonadati</taxon>
        <taxon>Bacteroidota</taxon>
        <taxon>Flavobacteriia</taxon>
        <taxon>Flavobacteriales</taxon>
        <taxon>Flavobacteriaceae</taxon>
        <taxon>Croceivirga</taxon>
    </lineage>
</organism>
<reference evidence="2 3" key="1">
    <citation type="submission" date="2016-12" db="EMBL/GenBank/DDBJ databases">
        <authorList>
            <person name="Song W.-J."/>
            <person name="Kurnit D.M."/>
        </authorList>
    </citation>
    <scope>NUCLEOTIDE SEQUENCE [LARGE SCALE GENOMIC DNA]</scope>
    <source>
        <strain evidence="2 3">HSG9</strain>
    </source>
</reference>
<dbReference type="OrthoDB" id="1162521at2"/>
<dbReference type="EMBL" id="MTBC01000003">
    <property type="protein sequence ID" value="OQD43484.1"/>
    <property type="molecule type" value="Genomic_DNA"/>
</dbReference>
<evidence type="ECO:0000256" key="1">
    <source>
        <dbReference type="SAM" id="SignalP"/>
    </source>
</evidence>
<keyword evidence="3" id="KW-1185">Reference proteome</keyword>
<protein>
    <recommendedName>
        <fullName evidence="4">Surface layer protein A domain-containing protein</fullName>
    </recommendedName>
</protein>
<name>A0A1V6LTI0_9FLAO</name>
<dbReference type="InterPro" id="IPR045398">
    <property type="entry name" value="DUF6515"/>
</dbReference>
<dbReference type="Proteomes" id="UP000191680">
    <property type="component" value="Unassembled WGS sequence"/>
</dbReference>
<evidence type="ECO:0008006" key="4">
    <source>
        <dbReference type="Google" id="ProtNLM"/>
    </source>
</evidence>
<feature type="chain" id="PRO_5012709122" description="Surface layer protein A domain-containing protein" evidence="1">
    <location>
        <begin position="23"/>
        <end position="117"/>
    </location>
</feature>
<gene>
    <name evidence="2" type="ORF">BUL40_06540</name>
</gene>
<dbReference type="Pfam" id="PF20125">
    <property type="entry name" value="DUF6515"/>
    <property type="match status" value="1"/>
</dbReference>
<dbReference type="AlphaFoldDB" id="A0A1V6LTI0"/>
<proteinExistence type="predicted"/>
<feature type="signal peptide" evidence="1">
    <location>
        <begin position="1"/>
        <end position="22"/>
    </location>
</feature>
<dbReference type="RefSeq" id="WP_080318561.1">
    <property type="nucleotide sequence ID" value="NZ_MTBC01000003.1"/>
</dbReference>
<comment type="caution">
    <text evidence="2">The sequence shown here is derived from an EMBL/GenBank/DDBJ whole genome shotgun (WGS) entry which is preliminary data.</text>
</comment>
<evidence type="ECO:0000313" key="2">
    <source>
        <dbReference type="EMBL" id="OQD43484.1"/>
    </source>
</evidence>
<accession>A0A1V6LTI0</accession>
<evidence type="ECO:0000313" key="3">
    <source>
        <dbReference type="Proteomes" id="UP000191680"/>
    </source>
</evidence>
<sequence length="117" mass="13606">MKHFKSLIFVVVFSLGLAVTQAQTTVVKKTYPRKGTVVTTIHRPNVVVHKKTNYYFSDGVWYTARGKQYVVANAPIGVRVRRLPRTRTIVKRNGVKYYKYRGVWYTKTGRYYTVVNV</sequence>